<dbReference type="EMBL" id="CP013244">
    <property type="protein sequence ID" value="ANP47349.1"/>
    <property type="molecule type" value="Genomic_DNA"/>
</dbReference>
<keyword evidence="1" id="KW-1133">Transmembrane helix</keyword>
<evidence type="ECO:0000256" key="1">
    <source>
        <dbReference type="SAM" id="Phobius"/>
    </source>
</evidence>
<feature type="transmembrane region" description="Helical" evidence="1">
    <location>
        <begin position="6"/>
        <end position="24"/>
    </location>
</feature>
<dbReference type="InterPro" id="IPR045531">
    <property type="entry name" value="DUF6468"/>
</dbReference>
<feature type="domain" description="DUF6468" evidence="2">
    <location>
        <begin position="33"/>
        <end position="98"/>
    </location>
</feature>
<name>A0A1B1AL95_9PROT</name>
<dbReference type="RefSeq" id="WP_066773318.1">
    <property type="nucleotide sequence ID" value="NZ_CP013244.1"/>
</dbReference>
<organism evidence="3 4">
    <name type="scientific">Candidatus Viadribacter manganicus</name>
    <dbReference type="NCBI Taxonomy" id="1759059"/>
    <lineage>
        <taxon>Bacteria</taxon>
        <taxon>Pseudomonadati</taxon>
        <taxon>Pseudomonadota</taxon>
        <taxon>Alphaproteobacteria</taxon>
        <taxon>Hyphomonadales</taxon>
        <taxon>Hyphomonadaceae</taxon>
        <taxon>Candidatus Viadribacter</taxon>
    </lineage>
</organism>
<proteinExistence type="predicted"/>
<evidence type="ECO:0000313" key="4">
    <source>
        <dbReference type="Proteomes" id="UP000092498"/>
    </source>
</evidence>
<dbReference type="STRING" id="1759059.ATE48_16220"/>
<keyword evidence="1" id="KW-0812">Transmembrane</keyword>
<dbReference type="OrthoDB" id="7188138at2"/>
<dbReference type="InParanoid" id="A0A1B1AL95"/>
<keyword evidence="4" id="KW-1185">Reference proteome</keyword>
<keyword evidence="1" id="KW-0472">Membrane</keyword>
<evidence type="ECO:0000259" key="2">
    <source>
        <dbReference type="Pfam" id="PF20072"/>
    </source>
</evidence>
<gene>
    <name evidence="3" type="ORF">ATE48_16220</name>
</gene>
<dbReference type="Proteomes" id="UP000092498">
    <property type="component" value="Chromosome"/>
</dbReference>
<dbReference type="AlphaFoldDB" id="A0A1B1AL95"/>
<dbReference type="KEGG" id="cbot:ATE48_16220"/>
<protein>
    <recommendedName>
        <fullName evidence="2">DUF6468 domain-containing protein</fullName>
    </recommendedName>
</protein>
<sequence length="106" mass="11216">MSPITLAIEIVLAVMLAACLFFFWRLDQKLQALRSGQDGALRAAAELAQATAQAEAAVRAMRSTAQDAGRDLQARINDARATADRLGLGAGRMRSSADAGAVRGRM</sequence>
<dbReference type="Pfam" id="PF20072">
    <property type="entry name" value="DUF6468"/>
    <property type="match status" value="1"/>
</dbReference>
<reference evidence="3 4" key="1">
    <citation type="submission" date="2015-11" db="EMBL/GenBank/DDBJ databases">
        <title>Whole-Genome Sequence of Candidatus Oderbacter manganicum from the National Park Lower Oder Valley, Germany.</title>
        <authorList>
            <person name="Braun B."/>
            <person name="Liere K."/>
            <person name="Szewzyk U."/>
        </authorList>
    </citation>
    <scope>NUCLEOTIDE SEQUENCE [LARGE SCALE GENOMIC DNA]</scope>
    <source>
        <strain evidence="3 4">OTSz_A_272</strain>
    </source>
</reference>
<accession>A0A1B1AL95</accession>
<evidence type="ECO:0000313" key="3">
    <source>
        <dbReference type="EMBL" id="ANP47349.1"/>
    </source>
</evidence>